<accession>A0A327VYW4</accession>
<evidence type="ECO:0000313" key="1">
    <source>
        <dbReference type="EMBL" id="RAJ80085.1"/>
    </source>
</evidence>
<comment type="caution">
    <text evidence="1">The sequence shown here is derived from an EMBL/GenBank/DDBJ whole genome shotgun (WGS) entry which is preliminary data.</text>
</comment>
<dbReference type="RefSeq" id="WP_111593107.1">
    <property type="nucleotide sequence ID" value="NZ_QLMA01000005.1"/>
</dbReference>
<reference evidence="1 2" key="1">
    <citation type="submission" date="2018-06" db="EMBL/GenBank/DDBJ databases">
        <title>Genomic Encyclopedia of Archaeal and Bacterial Type Strains, Phase II (KMG-II): from individual species to whole genera.</title>
        <authorList>
            <person name="Goeker M."/>
        </authorList>
    </citation>
    <scope>NUCLEOTIDE SEQUENCE [LARGE SCALE GENOMIC DNA]</scope>
    <source>
        <strain evidence="1 2">DSM 29821</strain>
    </source>
</reference>
<protein>
    <submittedName>
        <fullName evidence="1">Uncharacterized protein</fullName>
    </submittedName>
</protein>
<dbReference type="AlphaFoldDB" id="A0A327VYW4"/>
<evidence type="ECO:0000313" key="2">
    <source>
        <dbReference type="Proteomes" id="UP000249819"/>
    </source>
</evidence>
<dbReference type="OrthoDB" id="735421at2"/>
<name>A0A327VYW4_9BACT</name>
<gene>
    <name evidence="1" type="ORF">CLV59_105192</name>
</gene>
<organism evidence="1 2">
    <name type="scientific">Chitinophaga dinghuensis</name>
    <dbReference type="NCBI Taxonomy" id="1539050"/>
    <lineage>
        <taxon>Bacteria</taxon>
        <taxon>Pseudomonadati</taxon>
        <taxon>Bacteroidota</taxon>
        <taxon>Chitinophagia</taxon>
        <taxon>Chitinophagales</taxon>
        <taxon>Chitinophagaceae</taxon>
        <taxon>Chitinophaga</taxon>
    </lineage>
</organism>
<keyword evidence="2" id="KW-1185">Reference proteome</keyword>
<dbReference type="Proteomes" id="UP000249819">
    <property type="component" value="Unassembled WGS sequence"/>
</dbReference>
<proteinExistence type="predicted"/>
<dbReference type="EMBL" id="QLMA01000005">
    <property type="protein sequence ID" value="RAJ80085.1"/>
    <property type="molecule type" value="Genomic_DNA"/>
</dbReference>
<sequence>MTLIASTRHNNYPFLIGDILFTSENGNAYLSLPTALGDIQPIIKELKFKPAGYWQKVYIIKPNLAIGMSGLAIEMSNLLKELRLKCNYYDDLTLEDVERILNDYDDTLFAESTLIACYIEKNKHGNRVMLLPYPNNDRCIQRTSNLFKTIISCGSGAIEFCNQAAVKANFTTMYPDSPLSAITANITFLARLLAAEMSTLQTIRNFWGAGFEMIYFDGKGFNKFENLAYVIFTAFYDKDIKRIKPALVLHYHYHNDILYYSSIKIGGYTMTENVNEILYTSIQQNFSYTLYHVLPLDFHPNDKIELDNKSFTTDKIAWCYSITSQDNSIFLPSAYTEGGGIKVEFNEGADLVISMRKDLADTIKNEATTALEEIRE</sequence>